<dbReference type="InterPro" id="IPR050438">
    <property type="entry name" value="LMW_PTPase"/>
</dbReference>
<comment type="similarity">
    <text evidence="1">Belongs to the low molecular weight phosphotyrosine protein phosphatase family.</text>
</comment>
<keyword evidence="4" id="KW-0904">Protein phosphatase</keyword>
<dbReference type="EMBL" id="JAGSNF010000015">
    <property type="protein sequence ID" value="MBR7743774.1"/>
    <property type="molecule type" value="Genomic_DNA"/>
</dbReference>
<feature type="active site" evidence="5">
    <location>
        <position position="25"/>
    </location>
</feature>
<feature type="domain" description="Phosphotyrosine protein phosphatase I" evidence="6">
    <location>
        <begin position="13"/>
        <end position="149"/>
    </location>
</feature>
<sequence>MSAADPAPTPRRTRLLTVCTGNICRSPYAAALLGEGLEWARPGAFEVSSAGTNALVGRPTDEGSRRLLDERGVRSGRVPARMLSSRTVDRQSVVLVMDGEHRSHVLDEAPDADRRTLGLLDLAAGLVAVGRQFVWADLLADVGAKEVHARWRALPALLWSLGEVPVEVTPVGDPYGRGPEAFERMAALVDPAVRTIVRWEAQFSR</sequence>
<dbReference type="InterPro" id="IPR023485">
    <property type="entry name" value="Ptyr_pPase"/>
</dbReference>
<accession>A0A941D7Y6</accession>
<dbReference type="Pfam" id="PF01451">
    <property type="entry name" value="LMWPc"/>
    <property type="match status" value="1"/>
</dbReference>
<evidence type="ECO:0000256" key="3">
    <source>
        <dbReference type="ARBA" id="ARBA00022801"/>
    </source>
</evidence>
<keyword evidence="8" id="KW-1185">Reference proteome</keyword>
<comment type="caution">
    <text evidence="7">The sequence shown here is derived from an EMBL/GenBank/DDBJ whole genome shotgun (WGS) entry which is preliminary data.</text>
</comment>
<evidence type="ECO:0000256" key="2">
    <source>
        <dbReference type="ARBA" id="ARBA00013064"/>
    </source>
</evidence>
<evidence type="ECO:0000256" key="4">
    <source>
        <dbReference type="ARBA" id="ARBA00022912"/>
    </source>
</evidence>
<keyword evidence="3" id="KW-0378">Hydrolase</keyword>
<dbReference type="RefSeq" id="WP_211603033.1">
    <property type="nucleotide sequence ID" value="NZ_JAGSNF010000015.1"/>
</dbReference>
<feature type="active site" evidence="5">
    <location>
        <position position="19"/>
    </location>
</feature>
<name>A0A941D7Y6_9MICO</name>
<dbReference type="SMART" id="SM00226">
    <property type="entry name" value="LMWPc"/>
    <property type="match status" value="1"/>
</dbReference>
<evidence type="ECO:0000313" key="7">
    <source>
        <dbReference type="EMBL" id="MBR7743774.1"/>
    </source>
</evidence>
<evidence type="ECO:0000256" key="5">
    <source>
        <dbReference type="PIRSR" id="PIRSR617867-1"/>
    </source>
</evidence>
<dbReference type="EC" id="3.1.3.48" evidence="2"/>
<dbReference type="PANTHER" id="PTHR11717">
    <property type="entry name" value="LOW MOLECULAR WEIGHT PROTEIN TYROSINE PHOSPHATASE"/>
    <property type="match status" value="1"/>
</dbReference>
<dbReference type="InterPro" id="IPR017867">
    <property type="entry name" value="Tyr_phospatase_low_mol_wt"/>
</dbReference>
<dbReference type="PANTHER" id="PTHR11717:SF7">
    <property type="entry name" value="LOW MOLECULAR WEIGHT PHOSPHOTYROSINE PROTEIN PHOSPHATASE"/>
    <property type="match status" value="1"/>
</dbReference>
<protein>
    <recommendedName>
        <fullName evidence="2">protein-tyrosine-phosphatase</fullName>
        <ecNumber evidence="2">3.1.3.48</ecNumber>
    </recommendedName>
</protein>
<dbReference type="InterPro" id="IPR036196">
    <property type="entry name" value="Ptyr_pPase_sf"/>
</dbReference>
<organism evidence="7 8">
    <name type="scientific">Phycicoccus avicenniae</name>
    <dbReference type="NCBI Taxonomy" id="2828860"/>
    <lineage>
        <taxon>Bacteria</taxon>
        <taxon>Bacillati</taxon>
        <taxon>Actinomycetota</taxon>
        <taxon>Actinomycetes</taxon>
        <taxon>Micrococcales</taxon>
        <taxon>Intrasporangiaceae</taxon>
        <taxon>Phycicoccus</taxon>
    </lineage>
</organism>
<evidence type="ECO:0000313" key="8">
    <source>
        <dbReference type="Proteomes" id="UP000677016"/>
    </source>
</evidence>
<dbReference type="SUPFAM" id="SSF52788">
    <property type="entry name" value="Phosphotyrosine protein phosphatases I"/>
    <property type="match status" value="1"/>
</dbReference>
<dbReference type="PRINTS" id="PR00719">
    <property type="entry name" value="LMWPTPASE"/>
</dbReference>
<dbReference type="GO" id="GO:0004725">
    <property type="term" value="F:protein tyrosine phosphatase activity"/>
    <property type="evidence" value="ECO:0007669"/>
    <property type="project" value="UniProtKB-EC"/>
</dbReference>
<evidence type="ECO:0000256" key="1">
    <source>
        <dbReference type="ARBA" id="ARBA00011063"/>
    </source>
</evidence>
<proteinExistence type="inferred from homology"/>
<dbReference type="Proteomes" id="UP000677016">
    <property type="component" value="Unassembled WGS sequence"/>
</dbReference>
<reference evidence="7" key="1">
    <citation type="submission" date="2021-04" db="EMBL/GenBank/DDBJ databases">
        <title>Phycicoccus avicenniae sp. nov., a novel endophytic actinomycetes isolated from branch of Avicennia mariana.</title>
        <authorList>
            <person name="Tuo L."/>
        </authorList>
    </citation>
    <scope>NUCLEOTIDE SEQUENCE</scope>
    <source>
        <strain evidence="7">BSK3Z-2</strain>
    </source>
</reference>
<gene>
    <name evidence="7" type="ORF">KC207_10780</name>
</gene>
<evidence type="ECO:0000259" key="6">
    <source>
        <dbReference type="SMART" id="SM00226"/>
    </source>
</evidence>
<dbReference type="AlphaFoldDB" id="A0A941D7Y6"/>
<dbReference type="Gene3D" id="3.40.50.2300">
    <property type="match status" value="1"/>
</dbReference>